<keyword evidence="6" id="KW-0509">mRNA transport</keyword>
<keyword evidence="8 10" id="KW-0206">Cytoskeleton</keyword>
<dbReference type="GO" id="GO:0007017">
    <property type="term" value="P:microtubule-based process"/>
    <property type="evidence" value="ECO:0007669"/>
    <property type="project" value="InterPro"/>
</dbReference>
<dbReference type="GO" id="GO:0005868">
    <property type="term" value="C:cytoplasmic dynein complex"/>
    <property type="evidence" value="ECO:0007669"/>
    <property type="project" value="TreeGrafter"/>
</dbReference>
<dbReference type="CDD" id="cd21452">
    <property type="entry name" value="DLC-like_DYNLL1_DYNLL2"/>
    <property type="match status" value="1"/>
</dbReference>
<dbReference type="SMART" id="SM01375">
    <property type="entry name" value="Dynein_light"/>
    <property type="match status" value="1"/>
</dbReference>
<dbReference type="GO" id="GO:0015031">
    <property type="term" value="P:protein transport"/>
    <property type="evidence" value="ECO:0007669"/>
    <property type="project" value="UniProtKB-KW"/>
</dbReference>
<evidence type="ECO:0000256" key="6">
    <source>
        <dbReference type="ARBA" id="ARBA00022816"/>
    </source>
</evidence>
<keyword evidence="7" id="KW-0653">Protein transport</keyword>
<dbReference type="PANTHER" id="PTHR11886:SF40">
    <property type="entry name" value="DYNEIN LIGHT CHAIN"/>
    <property type="match status" value="1"/>
</dbReference>
<keyword evidence="10" id="KW-0243">Dynein</keyword>
<organism evidence="11 12">
    <name type="scientific">Strigomonas culicis</name>
    <dbReference type="NCBI Taxonomy" id="28005"/>
    <lineage>
        <taxon>Eukaryota</taxon>
        <taxon>Discoba</taxon>
        <taxon>Euglenozoa</taxon>
        <taxon>Kinetoplastea</taxon>
        <taxon>Metakinetoplastina</taxon>
        <taxon>Trypanosomatida</taxon>
        <taxon>Trypanosomatidae</taxon>
        <taxon>Strigomonadinae</taxon>
        <taxon>Strigomonas</taxon>
    </lineage>
</organism>
<name>S9W7E1_9TRYP</name>
<keyword evidence="10" id="KW-0505">Motor protein</keyword>
<dbReference type="EMBL" id="ATMH01001242">
    <property type="protein sequence ID" value="EPY35116.1"/>
    <property type="molecule type" value="Genomic_DNA"/>
</dbReference>
<comment type="caution">
    <text evidence="11">The sequence shown here is derived from an EMBL/GenBank/DDBJ whole genome shotgun (WGS) entry which is preliminary data.</text>
</comment>
<dbReference type="InterPro" id="IPR037177">
    <property type="entry name" value="DLC_sf"/>
</dbReference>
<reference evidence="11 12" key="1">
    <citation type="journal article" date="2013" name="PLoS ONE">
        <title>Predicting the Proteins of Angomonas deanei, Strigomonas culicis and Their Respective Endosymbionts Reveals New Aspects of the Trypanosomatidae Family.</title>
        <authorList>
            <person name="Motta M.C."/>
            <person name="Martins A.C."/>
            <person name="de Souza S.S."/>
            <person name="Catta-Preta C.M."/>
            <person name="Silva R."/>
            <person name="Klein C.C."/>
            <person name="de Almeida L.G."/>
            <person name="de Lima Cunha O."/>
            <person name="Ciapina L.P."/>
            <person name="Brocchi M."/>
            <person name="Colabardini A.C."/>
            <person name="de Araujo Lima B."/>
            <person name="Machado C.R."/>
            <person name="de Almeida Soares C.M."/>
            <person name="Probst C.M."/>
            <person name="de Menezes C.B."/>
            <person name="Thompson C.E."/>
            <person name="Bartholomeu D.C."/>
            <person name="Gradia D.F."/>
            <person name="Pavoni D.P."/>
            <person name="Grisard E.C."/>
            <person name="Fantinatti-Garboggini F."/>
            <person name="Marchini F.K."/>
            <person name="Rodrigues-Luiz G.F."/>
            <person name="Wagner G."/>
            <person name="Goldman G.H."/>
            <person name="Fietto J.L."/>
            <person name="Elias M.C."/>
            <person name="Goldman M.H."/>
            <person name="Sagot M.F."/>
            <person name="Pereira M."/>
            <person name="Stoco P.H."/>
            <person name="de Mendonca-Neto R.P."/>
            <person name="Teixeira S.M."/>
            <person name="Maciel T.E."/>
            <person name="de Oliveira Mendes T.A."/>
            <person name="Urmenyi T.P."/>
            <person name="de Souza W."/>
            <person name="Schenkman S."/>
            <person name="de Vasconcelos A.T."/>
        </authorList>
    </citation>
    <scope>NUCLEOTIDE SEQUENCE [LARGE SCALE GENOMIC DNA]</scope>
</reference>
<evidence type="ECO:0000313" key="12">
    <source>
        <dbReference type="Proteomes" id="UP000015354"/>
    </source>
</evidence>
<evidence type="ECO:0000256" key="1">
    <source>
        <dbReference type="ARBA" id="ARBA00004123"/>
    </source>
</evidence>
<dbReference type="GO" id="GO:0005874">
    <property type="term" value="C:microtubule"/>
    <property type="evidence" value="ECO:0007669"/>
    <property type="project" value="UniProtKB-KW"/>
</dbReference>
<dbReference type="OrthoDB" id="10033309at2759"/>
<evidence type="ECO:0000256" key="10">
    <source>
        <dbReference type="RuleBase" id="RU365010"/>
    </source>
</evidence>
<evidence type="ECO:0000256" key="3">
    <source>
        <dbReference type="ARBA" id="ARBA00022448"/>
    </source>
</evidence>
<dbReference type="AlphaFoldDB" id="S9W7E1"/>
<dbReference type="FunFam" id="3.30.740.10:FF:000005">
    <property type="entry name" value="Dynein light chain"/>
    <property type="match status" value="1"/>
</dbReference>
<keyword evidence="4 10" id="KW-0963">Cytoplasm</keyword>
<keyword evidence="3" id="KW-0813">Transport</keyword>
<dbReference type="GO" id="GO:0045505">
    <property type="term" value="F:dynein intermediate chain binding"/>
    <property type="evidence" value="ECO:0007669"/>
    <property type="project" value="TreeGrafter"/>
</dbReference>
<dbReference type="PANTHER" id="PTHR11886">
    <property type="entry name" value="DYNEIN LIGHT CHAIN"/>
    <property type="match status" value="1"/>
</dbReference>
<dbReference type="SUPFAM" id="SSF54648">
    <property type="entry name" value="DLC"/>
    <property type="match status" value="1"/>
</dbReference>
<accession>S9W7E1</accession>
<gene>
    <name evidence="11" type="ORF">STCU_01242</name>
</gene>
<evidence type="ECO:0000256" key="4">
    <source>
        <dbReference type="ARBA" id="ARBA00022490"/>
    </source>
</evidence>
<dbReference type="Gene3D" id="3.30.740.10">
    <property type="entry name" value="Protein Inhibitor Of Neuronal Nitric Oxide Synthase"/>
    <property type="match status" value="1"/>
</dbReference>
<evidence type="ECO:0000256" key="9">
    <source>
        <dbReference type="ARBA" id="ARBA00023242"/>
    </source>
</evidence>
<dbReference type="GO" id="GO:0005634">
    <property type="term" value="C:nucleus"/>
    <property type="evidence" value="ECO:0007669"/>
    <property type="project" value="UniProtKB-SubCell"/>
</dbReference>
<proteinExistence type="inferred from homology"/>
<dbReference type="InterPro" id="IPR001372">
    <property type="entry name" value="Dynein_light_chain_typ-1/2"/>
</dbReference>
<dbReference type="Pfam" id="PF01221">
    <property type="entry name" value="Dynein_light"/>
    <property type="match status" value="1"/>
</dbReference>
<dbReference type="Proteomes" id="UP000015354">
    <property type="component" value="Unassembled WGS sequence"/>
</dbReference>
<evidence type="ECO:0000313" key="11">
    <source>
        <dbReference type="EMBL" id="EPY35116.1"/>
    </source>
</evidence>
<comment type="similarity">
    <text evidence="10">Belongs to the dynein light chain family.</text>
</comment>
<dbReference type="GO" id="GO:0051028">
    <property type="term" value="P:mRNA transport"/>
    <property type="evidence" value="ECO:0007669"/>
    <property type="project" value="UniProtKB-KW"/>
</dbReference>
<evidence type="ECO:0000256" key="2">
    <source>
        <dbReference type="ARBA" id="ARBA00004245"/>
    </source>
</evidence>
<comment type="subcellular location">
    <subcellularLocation>
        <location evidence="2 10">Cytoplasm</location>
        <location evidence="2 10">Cytoskeleton</location>
    </subcellularLocation>
    <subcellularLocation>
        <location evidence="1">Nucleus</location>
    </subcellularLocation>
</comment>
<sequence length="89" mass="10352">MTERKTNVKVADMSPEMQTEAIDIATKAIKEHQMETDIAAHIKKEFDKRYFPTWQCIVGRNFGADVEHEAKGLFYFYIGQLSVLIWRAN</sequence>
<keyword evidence="5 10" id="KW-0493">Microtubule</keyword>
<protein>
    <recommendedName>
        <fullName evidence="10">Dynein light chain</fullName>
    </recommendedName>
</protein>
<evidence type="ECO:0000256" key="7">
    <source>
        <dbReference type="ARBA" id="ARBA00022927"/>
    </source>
</evidence>
<keyword evidence="12" id="KW-1185">Reference proteome</keyword>
<evidence type="ECO:0000256" key="5">
    <source>
        <dbReference type="ARBA" id="ARBA00022701"/>
    </source>
</evidence>
<keyword evidence="9" id="KW-0539">Nucleus</keyword>
<evidence type="ECO:0000256" key="8">
    <source>
        <dbReference type="ARBA" id="ARBA00023212"/>
    </source>
</evidence>